<name>H1KGE7_METEX</name>
<evidence type="ECO:0000313" key="1">
    <source>
        <dbReference type="EMBL" id="EHP93405.1"/>
    </source>
</evidence>
<dbReference type="Proteomes" id="UP000004382">
    <property type="component" value="Unassembled WGS sequence"/>
</dbReference>
<dbReference type="EMBL" id="AGJK01000032">
    <property type="protein sequence ID" value="EHP93405.1"/>
    <property type="molecule type" value="Genomic_DNA"/>
</dbReference>
<dbReference type="AlphaFoldDB" id="H1KGE7"/>
<sequence length="98" mass="11538">MDKSYNLMLLRNTVANHRVFELKSLGRFASDIESLVMSMDDLSEKLRTDFSNLWGDIEIISYKCEEEGREINDKEKSDLEIMRLSFLQSINWEISQLN</sequence>
<organism evidence="1 2">
    <name type="scientific">Methylorubrum extorquens DSM 13060</name>
    <dbReference type="NCBI Taxonomy" id="882800"/>
    <lineage>
        <taxon>Bacteria</taxon>
        <taxon>Pseudomonadati</taxon>
        <taxon>Pseudomonadota</taxon>
        <taxon>Alphaproteobacteria</taxon>
        <taxon>Hyphomicrobiales</taxon>
        <taxon>Methylobacteriaceae</taxon>
        <taxon>Methylorubrum</taxon>
    </lineage>
</organism>
<proteinExistence type="predicted"/>
<gene>
    <name evidence="1" type="ORF">MetexDRAFT_1709</name>
</gene>
<reference evidence="1 2" key="1">
    <citation type="submission" date="2011-09" db="EMBL/GenBank/DDBJ databases">
        <title>The draft genome of Methylobacterium extorquens DSM 13060.</title>
        <authorList>
            <consortium name="US DOE Joint Genome Institute (JGI-PGF)"/>
            <person name="Lucas S."/>
            <person name="Han J."/>
            <person name="Lapidus A."/>
            <person name="Cheng J.-F."/>
            <person name="Goodwin L."/>
            <person name="Pitluck S."/>
            <person name="Peters L."/>
            <person name="Land M.L."/>
            <person name="Hauser L."/>
            <person name="Koskimaki J."/>
            <person name="Halonen O."/>
            <person name="Pirttila A."/>
            <person name="Frank C."/>
            <person name="Woyke T.J."/>
        </authorList>
    </citation>
    <scope>NUCLEOTIDE SEQUENCE [LARGE SCALE GENOMIC DNA]</scope>
    <source>
        <strain evidence="1 2">DSM 13060</strain>
    </source>
</reference>
<protein>
    <submittedName>
        <fullName evidence="1">Uncharacterized protein</fullName>
    </submittedName>
</protein>
<evidence type="ECO:0000313" key="2">
    <source>
        <dbReference type="Proteomes" id="UP000004382"/>
    </source>
</evidence>
<accession>H1KGE7</accession>
<comment type="caution">
    <text evidence="1">The sequence shown here is derived from an EMBL/GenBank/DDBJ whole genome shotgun (WGS) entry which is preliminary data.</text>
</comment>